<dbReference type="PANTHER" id="PTHR30482">
    <property type="entry name" value="HIGH-AFFINITY BRANCHED-CHAIN AMINO ACID TRANSPORT SYSTEM PERMEASE"/>
    <property type="match status" value="1"/>
</dbReference>
<sequence>MAVLPMFVTSNYITNVLVNCMVFSIFGLSWNIIGGYGAQISWCSAAFVAIGAYVNFIFSNDFGISPFITLPISMVLSLVLSTLIGYGTFRLQGAYFSIATIAFAETLRSIITYSDFTKGAAGMYSTYRGHDFWSLSFANDAPFYYIMLVLLFLTLVFTYRFTVSKTGWYLSCIKGDEIAAGSLGIETFKVKLRAFQISAMMMSVAGCFYASFLSYISPVSTCSFDLSIKIGVVAIIGGIGTLWGPVVGAFIIIPLIEVAASLLGASGSSNVLYGLMLVLIVMFRPAGVFPLLRNLFYKLVNRNQKQVKGA</sequence>
<dbReference type="EMBL" id="DVFZ01000108">
    <property type="protein sequence ID" value="HIQ83777.1"/>
    <property type="molecule type" value="Genomic_DNA"/>
</dbReference>
<feature type="transmembrane region" description="Helical" evidence="6">
    <location>
        <begin position="40"/>
        <end position="58"/>
    </location>
</feature>
<evidence type="ECO:0000313" key="7">
    <source>
        <dbReference type="EMBL" id="HIQ83777.1"/>
    </source>
</evidence>
<keyword evidence="2" id="KW-1003">Cell membrane</keyword>
<evidence type="ECO:0000256" key="4">
    <source>
        <dbReference type="ARBA" id="ARBA00022989"/>
    </source>
</evidence>
<feature type="transmembrane region" description="Helical" evidence="6">
    <location>
        <begin position="12"/>
        <end position="33"/>
    </location>
</feature>
<gene>
    <name evidence="7" type="ORF">IAA52_11835</name>
</gene>
<proteinExistence type="predicted"/>
<dbReference type="AlphaFoldDB" id="A0A9D0ZP53"/>
<accession>A0A9D0ZP53</accession>
<name>A0A9D0ZP53_9FIRM</name>
<evidence type="ECO:0000256" key="6">
    <source>
        <dbReference type="SAM" id="Phobius"/>
    </source>
</evidence>
<keyword evidence="3 6" id="KW-0812">Transmembrane</keyword>
<keyword evidence="4 6" id="KW-1133">Transmembrane helix</keyword>
<dbReference type="PANTHER" id="PTHR30482:SF10">
    <property type="entry name" value="HIGH-AFFINITY BRANCHED-CHAIN AMINO ACID TRANSPORT PROTEIN BRAE"/>
    <property type="match status" value="1"/>
</dbReference>
<comment type="caution">
    <text evidence="7">The sequence shown here is derived from an EMBL/GenBank/DDBJ whole genome shotgun (WGS) entry which is preliminary data.</text>
</comment>
<comment type="subcellular location">
    <subcellularLocation>
        <location evidence="1">Cell membrane</location>
        <topology evidence="1">Multi-pass membrane protein</topology>
    </subcellularLocation>
</comment>
<evidence type="ECO:0000256" key="5">
    <source>
        <dbReference type="ARBA" id="ARBA00023136"/>
    </source>
</evidence>
<dbReference type="Proteomes" id="UP000824260">
    <property type="component" value="Unassembled WGS sequence"/>
</dbReference>
<dbReference type="GO" id="GO:0015658">
    <property type="term" value="F:branched-chain amino acid transmembrane transporter activity"/>
    <property type="evidence" value="ECO:0007669"/>
    <property type="project" value="InterPro"/>
</dbReference>
<evidence type="ECO:0000313" key="8">
    <source>
        <dbReference type="Proteomes" id="UP000824260"/>
    </source>
</evidence>
<evidence type="ECO:0000256" key="1">
    <source>
        <dbReference type="ARBA" id="ARBA00004651"/>
    </source>
</evidence>
<evidence type="ECO:0000256" key="3">
    <source>
        <dbReference type="ARBA" id="ARBA00022692"/>
    </source>
</evidence>
<feature type="transmembrane region" description="Helical" evidence="6">
    <location>
        <begin position="194"/>
        <end position="216"/>
    </location>
</feature>
<evidence type="ECO:0000256" key="2">
    <source>
        <dbReference type="ARBA" id="ARBA00022475"/>
    </source>
</evidence>
<reference evidence="7" key="1">
    <citation type="submission" date="2020-10" db="EMBL/GenBank/DDBJ databases">
        <authorList>
            <person name="Gilroy R."/>
        </authorList>
    </citation>
    <scope>NUCLEOTIDE SEQUENCE</scope>
    <source>
        <strain evidence="7">ChiSjej6B24-2974</strain>
    </source>
</reference>
<keyword evidence="5 6" id="KW-0472">Membrane</keyword>
<dbReference type="GO" id="GO:0005886">
    <property type="term" value="C:plasma membrane"/>
    <property type="evidence" value="ECO:0007669"/>
    <property type="project" value="UniProtKB-SubCell"/>
</dbReference>
<reference evidence="7" key="2">
    <citation type="journal article" date="2021" name="PeerJ">
        <title>Extensive microbial diversity within the chicken gut microbiome revealed by metagenomics and culture.</title>
        <authorList>
            <person name="Gilroy R."/>
            <person name="Ravi A."/>
            <person name="Getino M."/>
            <person name="Pursley I."/>
            <person name="Horton D.L."/>
            <person name="Alikhan N.F."/>
            <person name="Baker D."/>
            <person name="Gharbi K."/>
            <person name="Hall N."/>
            <person name="Watson M."/>
            <person name="Adriaenssens E.M."/>
            <person name="Foster-Nyarko E."/>
            <person name="Jarju S."/>
            <person name="Secka A."/>
            <person name="Antonio M."/>
            <person name="Oren A."/>
            <person name="Chaudhuri R.R."/>
            <person name="La Ragione R."/>
            <person name="Hildebrand F."/>
            <person name="Pallen M.J."/>
        </authorList>
    </citation>
    <scope>NUCLEOTIDE SEQUENCE</scope>
    <source>
        <strain evidence="7">ChiSjej6B24-2974</strain>
    </source>
</reference>
<feature type="transmembrane region" description="Helical" evidence="6">
    <location>
        <begin position="143"/>
        <end position="161"/>
    </location>
</feature>
<organism evidence="7 8">
    <name type="scientific">Candidatus Pullichristensenella stercorigallinarum</name>
    <dbReference type="NCBI Taxonomy" id="2840909"/>
    <lineage>
        <taxon>Bacteria</taxon>
        <taxon>Bacillati</taxon>
        <taxon>Bacillota</taxon>
        <taxon>Clostridia</taxon>
        <taxon>Candidatus Pullichristensenella</taxon>
    </lineage>
</organism>
<dbReference type="Pfam" id="PF02653">
    <property type="entry name" value="BPD_transp_2"/>
    <property type="match status" value="1"/>
</dbReference>
<dbReference type="InterPro" id="IPR001851">
    <property type="entry name" value="ABC_transp_permease"/>
</dbReference>
<feature type="transmembrane region" description="Helical" evidence="6">
    <location>
        <begin position="228"/>
        <end position="256"/>
    </location>
</feature>
<dbReference type="CDD" id="cd06581">
    <property type="entry name" value="TM_PBP1_LivM_like"/>
    <property type="match status" value="1"/>
</dbReference>
<dbReference type="InterPro" id="IPR043428">
    <property type="entry name" value="LivM-like"/>
</dbReference>
<protein>
    <submittedName>
        <fullName evidence="7">Branched-chain amino acid ABC transporter permease</fullName>
    </submittedName>
</protein>
<feature type="transmembrane region" description="Helical" evidence="6">
    <location>
        <begin position="64"/>
        <end position="86"/>
    </location>
</feature>
<feature type="transmembrane region" description="Helical" evidence="6">
    <location>
        <begin position="271"/>
        <end position="292"/>
    </location>
</feature>